<dbReference type="AlphaFoldDB" id="A0A5C5WIF0"/>
<evidence type="ECO:0000313" key="1">
    <source>
        <dbReference type="EMBL" id="TWT49582.1"/>
    </source>
</evidence>
<dbReference type="EMBL" id="SJPI01000003">
    <property type="protein sequence ID" value="TWT49582.1"/>
    <property type="molecule type" value="Genomic_DNA"/>
</dbReference>
<proteinExistence type="predicted"/>
<evidence type="ECO:0000313" key="2">
    <source>
        <dbReference type="Proteomes" id="UP000316598"/>
    </source>
</evidence>
<dbReference type="Proteomes" id="UP000316598">
    <property type="component" value="Unassembled WGS sequence"/>
</dbReference>
<accession>A0A5C5WIF0</accession>
<sequence>MLHLWLDVRVIDAIGHGTAIDFVAESLNNNAPFNKYSSANPDNLELVERGWEDKD</sequence>
<keyword evidence="2" id="KW-1185">Reference proteome</keyword>
<reference evidence="1 2" key="1">
    <citation type="submission" date="2019-02" db="EMBL/GenBank/DDBJ databases">
        <title>Deep-cultivation of Planctomycetes and their phenomic and genomic characterization uncovers novel biology.</title>
        <authorList>
            <person name="Wiegand S."/>
            <person name="Jogler M."/>
            <person name="Boedeker C."/>
            <person name="Pinto D."/>
            <person name="Vollmers J."/>
            <person name="Rivas-Marin E."/>
            <person name="Kohn T."/>
            <person name="Peeters S.H."/>
            <person name="Heuer A."/>
            <person name="Rast P."/>
            <person name="Oberbeckmann S."/>
            <person name="Bunk B."/>
            <person name="Jeske O."/>
            <person name="Meyerdierks A."/>
            <person name="Storesund J.E."/>
            <person name="Kallscheuer N."/>
            <person name="Luecker S."/>
            <person name="Lage O.M."/>
            <person name="Pohl T."/>
            <person name="Merkel B.J."/>
            <person name="Hornburger P."/>
            <person name="Mueller R.-W."/>
            <person name="Bruemmer F."/>
            <person name="Labrenz M."/>
            <person name="Spormann A.M."/>
            <person name="Op Den Camp H."/>
            <person name="Overmann J."/>
            <person name="Amann R."/>
            <person name="Jetten M.S.M."/>
            <person name="Mascher T."/>
            <person name="Medema M.H."/>
            <person name="Devos D.P."/>
            <person name="Kaster A.-K."/>
            <person name="Ovreas L."/>
            <person name="Rohde M."/>
            <person name="Galperin M.Y."/>
            <person name="Jogler C."/>
        </authorList>
    </citation>
    <scope>NUCLEOTIDE SEQUENCE [LARGE SCALE GENOMIC DNA]</scope>
    <source>
        <strain evidence="1 2">Pla22</strain>
    </source>
</reference>
<comment type="caution">
    <text evidence="1">The sequence shown here is derived from an EMBL/GenBank/DDBJ whole genome shotgun (WGS) entry which is preliminary data.</text>
</comment>
<organism evidence="1 2">
    <name type="scientific">Rubripirellula amarantea</name>
    <dbReference type="NCBI Taxonomy" id="2527999"/>
    <lineage>
        <taxon>Bacteria</taxon>
        <taxon>Pseudomonadati</taxon>
        <taxon>Planctomycetota</taxon>
        <taxon>Planctomycetia</taxon>
        <taxon>Pirellulales</taxon>
        <taxon>Pirellulaceae</taxon>
        <taxon>Rubripirellula</taxon>
    </lineage>
</organism>
<protein>
    <submittedName>
        <fullName evidence="1">Uncharacterized protein</fullName>
    </submittedName>
</protein>
<gene>
    <name evidence="1" type="ORF">Pla22_47790</name>
</gene>
<name>A0A5C5WIF0_9BACT</name>
<dbReference type="RefSeq" id="WP_165440797.1">
    <property type="nucleotide sequence ID" value="NZ_SJPI01000003.1"/>
</dbReference>